<sequence length="33" mass="3821">MPLTVLDYTLKDLVRTAVRRNDPDDVEAERGDF</sequence>
<keyword evidence="2" id="KW-1185">Reference proteome</keyword>
<accession>A0A0B0PKL6</accession>
<dbReference type="AlphaFoldDB" id="A0A0B0PKL6"/>
<evidence type="ECO:0000313" key="1">
    <source>
        <dbReference type="EMBL" id="KHG23911.1"/>
    </source>
</evidence>
<protein>
    <submittedName>
        <fullName evidence="1">Uncharacterized protein</fullName>
    </submittedName>
</protein>
<reference evidence="2" key="1">
    <citation type="submission" date="2014-09" db="EMBL/GenBank/DDBJ databases">
        <authorList>
            <person name="Mudge J."/>
            <person name="Ramaraj T."/>
            <person name="Lindquist I.E."/>
            <person name="Bharti A.K."/>
            <person name="Sundararajan A."/>
            <person name="Cameron C.T."/>
            <person name="Woodward J.E."/>
            <person name="May G.D."/>
            <person name="Brubaker C."/>
            <person name="Broadhvest J."/>
            <person name="Wilkins T.A."/>
        </authorList>
    </citation>
    <scope>NUCLEOTIDE SEQUENCE</scope>
    <source>
        <strain evidence="2">cv. AKA8401</strain>
    </source>
</reference>
<gene>
    <name evidence="1" type="ORF">F383_30077</name>
</gene>
<dbReference type="EMBL" id="KN426770">
    <property type="protein sequence ID" value="KHG23911.1"/>
    <property type="molecule type" value="Genomic_DNA"/>
</dbReference>
<organism evidence="1 2">
    <name type="scientific">Gossypium arboreum</name>
    <name type="common">Tree cotton</name>
    <name type="synonym">Gossypium nanking</name>
    <dbReference type="NCBI Taxonomy" id="29729"/>
    <lineage>
        <taxon>Eukaryota</taxon>
        <taxon>Viridiplantae</taxon>
        <taxon>Streptophyta</taxon>
        <taxon>Embryophyta</taxon>
        <taxon>Tracheophyta</taxon>
        <taxon>Spermatophyta</taxon>
        <taxon>Magnoliopsida</taxon>
        <taxon>eudicotyledons</taxon>
        <taxon>Gunneridae</taxon>
        <taxon>Pentapetalae</taxon>
        <taxon>rosids</taxon>
        <taxon>malvids</taxon>
        <taxon>Malvales</taxon>
        <taxon>Malvaceae</taxon>
        <taxon>Malvoideae</taxon>
        <taxon>Gossypium</taxon>
    </lineage>
</organism>
<proteinExistence type="predicted"/>
<dbReference type="Proteomes" id="UP000032142">
    <property type="component" value="Unassembled WGS sequence"/>
</dbReference>
<evidence type="ECO:0000313" key="2">
    <source>
        <dbReference type="Proteomes" id="UP000032142"/>
    </source>
</evidence>
<name>A0A0B0PKL6_GOSAR</name>